<organism evidence="3 4">
    <name type="scientific">Bradyrhizobium australiense</name>
    <dbReference type="NCBI Taxonomy" id="2721161"/>
    <lineage>
        <taxon>Bacteria</taxon>
        <taxon>Pseudomonadati</taxon>
        <taxon>Pseudomonadota</taxon>
        <taxon>Alphaproteobacteria</taxon>
        <taxon>Hyphomicrobiales</taxon>
        <taxon>Nitrobacteraceae</taxon>
        <taxon>Bradyrhizobium</taxon>
    </lineage>
</organism>
<dbReference type="Gene3D" id="3.40.50.2000">
    <property type="entry name" value="Glycogen Phosphorylase B"/>
    <property type="match status" value="2"/>
</dbReference>
<evidence type="ECO:0000259" key="1">
    <source>
        <dbReference type="Pfam" id="PF00534"/>
    </source>
</evidence>
<evidence type="ECO:0000259" key="2">
    <source>
        <dbReference type="Pfam" id="PF13439"/>
    </source>
</evidence>
<dbReference type="PANTHER" id="PTHR12526:SF595">
    <property type="entry name" value="BLL5217 PROTEIN"/>
    <property type="match status" value="1"/>
</dbReference>
<comment type="caution">
    <text evidence="3">The sequence shown here is derived from an EMBL/GenBank/DDBJ whole genome shotgun (WGS) entry which is preliminary data.</text>
</comment>
<dbReference type="Pfam" id="PF00534">
    <property type="entry name" value="Glycos_transf_1"/>
    <property type="match status" value="1"/>
</dbReference>
<proteinExistence type="predicted"/>
<dbReference type="PANTHER" id="PTHR12526">
    <property type="entry name" value="GLYCOSYLTRANSFERASE"/>
    <property type="match status" value="1"/>
</dbReference>
<dbReference type="GO" id="GO:0016757">
    <property type="term" value="F:glycosyltransferase activity"/>
    <property type="evidence" value="ECO:0007669"/>
    <property type="project" value="InterPro"/>
</dbReference>
<feature type="domain" description="Glycosyltransferase subfamily 4-like N-terminal" evidence="2">
    <location>
        <begin position="20"/>
        <end position="135"/>
    </location>
</feature>
<dbReference type="RefSeq" id="WP_171581416.1">
    <property type="nucleotide sequence ID" value="NZ_JAAVLX010000007.1"/>
</dbReference>
<dbReference type="InterPro" id="IPR028098">
    <property type="entry name" value="Glyco_trans_4-like_N"/>
</dbReference>
<feature type="domain" description="Glycosyl transferase family 1" evidence="1">
    <location>
        <begin position="171"/>
        <end position="309"/>
    </location>
</feature>
<dbReference type="CDD" id="cd03802">
    <property type="entry name" value="GT4_AviGT4-like"/>
    <property type="match status" value="1"/>
</dbReference>
<name>A0A7Y4LXF7_9BRAD</name>
<sequence length="350" mass="38117">MVLTVLNVAYPFAPVGPNSVGGAEQVVHQLDKALVDSGHRSILIACEGSQAAGIHISVPRVSRDLHQVEIEAAQGRHRHALARALARWPIDIVHLHGIDFHAYLPRDGPPVLVTLHLPIDWYPGESLSPRRPNVWFNCVSRSQHAASAPNPHMLAPIENGVADHFFAAGGAKRNFALMLARICPEKGVHLAIEAAKRADLPLFICGEVFPYAAHQRYFETTVKPALDRLRRFIGPVGLARKRRLLAMARCVLIPSLAPETSSLVAREALACGTPVIASARGALAEAVEHGRTGFLVHDEVEMAKALTEVSALDGEICRRSARQRFSLERMNKSYLSVYGWLGRISLSGAA</sequence>
<accession>A0A7Y4LXF7</accession>
<reference evidence="3 4" key="1">
    <citation type="submission" date="2020-03" db="EMBL/GenBank/DDBJ databases">
        <title>Bradyrhizobium diversity isolated from nodules of Indigofera sp.</title>
        <authorList>
            <person name="Klepa M."/>
            <person name="Helene L."/>
            <person name="Hungria M."/>
        </authorList>
    </citation>
    <scope>NUCLEOTIDE SEQUENCE [LARGE SCALE GENOMIC DNA]</scope>
    <source>
        <strain evidence="3 4">WSM 1791</strain>
    </source>
</reference>
<dbReference type="AlphaFoldDB" id="A0A7Y4LXF7"/>
<protein>
    <submittedName>
        <fullName evidence="3">Glycosyltransferase family 4 protein</fullName>
    </submittedName>
</protein>
<gene>
    <name evidence="3" type="ORF">HCN58_21665</name>
</gene>
<dbReference type="EMBL" id="JAAVLX010000007">
    <property type="protein sequence ID" value="NOJ42166.1"/>
    <property type="molecule type" value="Genomic_DNA"/>
</dbReference>
<keyword evidence="3" id="KW-0808">Transferase</keyword>
<dbReference type="SUPFAM" id="SSF53756">
    <property type="entry name" value="UDP-Glycosyltransferase/glycogen phosphorylase"/>
    <property type="match status" value="1"/>
</dbReference>
<dbReference type="InterPro" id="IPR001296">
    <property type="entry name" value="Glyco_trans_1"/>
</dbReference>
<keyword evidence="4" id="KW-1185">Reference proteome</keyword>
<dbReference type="Pfam" id="PF13439">
    <property type="entry name" value="Glyco_transf_4"/>
    <property type="match status" value="1"/>
</dbReference>
<dbReference type="Proteomes" id="UP000544122">
    <property type="component" value="Unassembled WGS sequence"/>
</dbReference>
<evidence type="ECO:0000313" key="4">
    <source>
        <dbReference type="Proteomes" id="UP000544122"/>
    </source>
</evidence>
<evidence type="ECO:0000313" key="3">
    <source>
        <dbReference type="EMBL" id="NOJ42166.1"/>
    </source>
</evidence>